<dbReference type="Gene3D" id="2.170.140.10">
    <property type="entry name" value="Chitin binding domain"/>
    <property type="match status" value="5"/>
</dbReference>
<feature type="compositionally biased region" description="Polar residues" evidence="1">
    <location>
        <begin position="610"/>
        <end position="627"/>
    </location>
</feature>
<dbReference type="PANTHER" id="PTHR20987">
    <property type="entry name" value="CHITIN-BINDING TYPE-2 DOMAIN-CONTAINING PROTEIN-RELATED"/>
    <property type="match status" value="1"/>
</dbReference>
<feature type="signal peptide" evidence="2">
    <location>
        <begin position="1"/>
        <end position="20"/>
    </location>
</feature>
<feature type="domain" description="Chitin-binding type-2" evidence="3">
    <location>
        <begin position="109"/>
        <end position="171"/>
    </location>
</feature>
<protein>
    <recommendedName>
        <fullName evidence="3">Chitin-binding type-2 domain-containing protein</fullName>
    </recommendedName>
</protein>
<feature type="domain" description="Chitin-binding type-2" evidence="3">
    <location>
        <begin position="280"/>
        <end position="341"/>
    </location>
</feature>
<dbReference type="AlphaFoldDB" id="A0A182HMQ7"/>
<keyword evidence="5" id="KW-1185">Reference proteome</keyword>
<dbReference type="SMART" id="SM00494">
    <property type="entry name" value="ChtBD2"/>
    <property type="match status" value="7"/>
</dbReference>
<feature type="domain" description="Chitin-binding type-2" evidence="3">
    <location>
        <begin position="208"/>
        <end position="273"/>
    </location>
</feature>
<organism evidence="4 5">
    <name type="scientific">Anopheles arabiensis</name>
    <name type="common">Mosquito</name>
    <dbReference type="NCBI Taxonomy" id="7173"/>
    <lineage>
        <taxon>Eukaryota</taxon>
        <taxon>Metazoa</taxon>
        <taxon>Ecdysozoa</taxon>
        <taxon>Arthropoda</taxon>
        <taxon>Hexapoda</taxon>
        <taxon>Insecta</taxon>
        <taxon>Pterygota</taxon>
        <taxon>Neoptera</taxon>
        <taxon>Endopterygota</taxon>
        <taxon>Diptera</taxon>
        <taxon>Nematocera</taxon>
        <taxon>Culicoidea</taxon>
        <taxon>Culicidae</taxon>
        <taxon>Anophelinae</taxon>
        <taxon>Anopheles</taxon>
    </lineage>
</organism>
<proteinExistence type="predicted"/>
<name>A0A182HMQ7_ANOAR</name>
<dbReference type="GO" id="GO:0008061">
    <property type="term" value="F:chitin binding"/>
    <property type="evidence" value="ECO:0007669"/>
    <property type="project" value="InterPro"/>
</dbReference>
<feature type="domain" description="Chitin-binding type-2" evidence="3">
    <location>
        <begin position="655"/>
        <end position="715"/>
    </location>
</feature>
<reference evidence="4" key="1">
    <citation type="submission" date="2022-08" db="UniProtKB">
        <authorList>
            <consortium name="EnsemblMetazoa"/>
        </authorList>
    </citation>
    <scope>IDENTIFICATION</scope>
    <source>
        <strain evidence="4">Dongola</strain>
    </source>
</reference>
<dbReference type="SUPFAM" id="SSF57625">
    <property type="entry name" value="Invertebrate chitin-binding proteins"/>
    <property type="match status" value="5"/>
</dbReference>
<dbReference type="Pfam" id="PF01607">
    <property type="entry name" value="CBM_14"/>
    <property type="match status" value="3"/>
</dbReference>
<feature type="region of interest" description="Disordered" evidence="1">
    <location>
        <begin position="365"/>
        <end position="391"/>
    </location>
</feature>
<dbReference type="PANTHER" id="PTHR20987:SF0">
    <property type="entry name" value="CHITIN-BINDING TYPE-2 DOMAIN-CONTAINING PROTEIN-RELATED"/>
    <property type="match status" value="1"/>
</dbReference>
<dbReference type="EnsemblMetazoa" id="AARA002543-RA">
    <property type="protein sequence ID" value="AARA002543-PA"/>
    <property type="gene ID" value="AARA002543"/>
</dbReference>
<sequence>MYCLLALVYIVASCAWPVRTEPEPSEALPESLSSPAPGSWQCSRPGRFPNPDDPSCRTYLTCIPDGDPARGPFTLRQDECGPSALFSGRYQRCITGTDCAALEDFYAIEHECNECGKFVLPGTTDCRQFVNCLKTKDPGVYVPIRQSCPAGKLFSGEAHACLPEEEYECDAAHGTTTPRPVTDVSVPAAQVADAAFGGGGGGGGHLSDFVCLSEGRFPDESVPHCRGYRWCTSEGTERSIGRLVSRNFLCDAGQVFSETAKRCVPPDSYQCPDDDVGVERFRCVTVGRFADRSAAGCERYFHCQQTATGTLRATLAQCPPGTVFSWLTTRCVPGAEYVCPVAAIGTDLAAALAGEETVAVVLPARKPPEQAGESEPANGRSRSHRSRCTSSGRFANDADAHCRTYFICTRDARGAWVRVLVRCPAGTVFSRTAARCVGSETVPATFCTQAEPSTVRPRLAVDGGSRVAAAAVEVAAPEDDSDEELECSEPDRLLPNPTDRTCRTYFGCRWDSTVSEQAGRRLRLQLLQCPQDMVFSTGAARCMLYAPSRTDLEHPVADDMFDEGSSGAYASQCGEPDPGSGEPDDPSVDSGHLWTSGTSTTTTFHPVPTSAAQQSTGKPTISTSAPTDTPARITPQDGPSEDEGGSFSYSGPVPEYPCTATGRFADINSVDCRSYFLCKVQQPAGSFVSVHLTCPEGMVFSRNVNKCIVSNRHVC</sequence>
<evidence type="ECO:0000313" key="5">
    <source>
        <dbReference type="Proteomes" id="UP000075840"/>
    </source>
</evidence>
<keyword evidence="2" id="KW-0732">Signal</keyword>
<dbReference type="EMBL" id="APCN01004857">
    <property type="status" value="NOT_ANNOTATED_CDS"/>
    <property type="molecule type" value="Genomic_DNA"/>
</dbReference>
<dbReference type="InterPro" id="IPR036508">
    <property type="entry name" value="Chitin-bd_dom_sf"/>
</dbReference>
<accession>A0A182HMQ7</accession>
<feature type="compositionally biased region" description="Low complexity" evidence="1">
    <location>
        <begin position="588"/>
        <end position="603"/>
    </location>
</feature>
<dbReference type="Proteomes" id="UP000075840">
    <property type="component" value="Unassembled WGS sequence"/>
</dbReference>
<evidence type="ECO:0000259" key="3">
    <source>
        <dbReference type="PROSITE" id="PS50940"/>
    </source>
</evidence>
<evidence type="ECO:0000313" key="4">
    <source>
        <dbReference type="EnsemblMetazoa" id="AARA002543-PA"/>
    </source>
</evidence>
<feature type="region of interest" description="Disordered" evidence="1">
    <location>
        <begin position="556"/>
        <end position="651"/>
    </location>
</feature>
<feature type="chain" id="PRO_5043938018" description="Chitin-binding type-2 domain-containing protein" evidence="2">
    <location>
        <begin position="21"/>
        <end position="715"/>
    </location>
</feature>
<feature type="domain" description="Chitin-binding type-2" evidence="3">
    <location>
        <begin position="385"/>
        <end position="449"/>
    </location>
</feature>
<dbReference type="InterPro" id="IPR002557">
    <property type="entry name" value="Chitin-bd_dom"/>
</dbReference>
<dbReference type="GO" id="GO:0005576">
    <property type="term" value="C:extracellular region"/>
    <property type="evidence" value="ECO:0007669"/>
    <property type="project" value="InterPro"/>
</dbReference>
<dbReference type="VEuPathDB" id="VectorBase:AARA002543"/>
<dbReference type="PROSITE" id="PS50940">
    <property type="entry name" value="CHIT_BIND_II"/>
    <property type="match status" value="5"/>
</dbReference>
<evidence type="ECO:0000256" key="1">
    <source>
        <dbReference type="SAM" id="MobiDB-lite"/>
    </source>
</evidence>
<evidence type="ECO:0000256" key="2">
    <source>
        <dbReference type="SAM" id="SignalP"/>
    </source>
</evidence>